<dbReference type="AlphaFoldDB" id="A0A9P0ZAT3"/>
<proteinExistence type="predicted"/>
<sequence length="100" mass="11612">MNDEDISSKIISIINKGPFANAFALKKHFLKLFWKREMVLNRSLTYDCRYFLLSFSFAFKLDDLHLTFESSAALLRSMNCCNIHLPSINCCDIHRLSLTC</sequence>
<gene>
    <name evidence="1" type="ORF">CEURO_LOCUS12369</name>
</gene>
<dbReference type="EMBL" id="CAMAPE010000030">
    <property type="protein sequence ID" value="CAH9093437.1"/>
    <property type="molecule type" value="Genomic_DNA"/>
</dbReference>
<protein>
    <submittedName>
        <fullName evidence="1">Uncharacterized protein</fullName>
    </submittedName>
</protein>
<reference evidence="1" key="1">
    <citation type="submission" date="2022-07" db="EMBL/GenBank/DDBJ databases">
        <authorList>
            <person name="Macas J."/>
            <person name="Novak P."/>
            <person name="Neumann P."/>
        </authorList>
    </citation>
    <scope>NUCLEOTIDE SEQUENCE</scope>
</reference>
<dbReference type="Proteomes" id="UP001152484">
    <property type="component" value="Unassembled WGS sequence"/>
</dbReference>
<evidence type="ECO:0000313" key="2">
    <source>
        <dbReference type="Proteomes" id="UP001152484"/>
    </source>
</evidence>
<comment type="caution">
    <text evidence="1">The sequence shown here is derived from an EMBL/GenBank/DDBJ whole genome shotgun (WGS) entry which is preliminary data.</text>
</comment>
<evidence type="ECO:0000313" key="1">
    <source>
        <dbReference type="EMBL" id="CAH9093437.1"/>
    </source>
</evidence>
<organism evidence="1 2">
    <name type="scientific">Cuscuta europaea</name>
    <name type="common">European dodder</name>
    <dbReference type="NCBI Taxonomy" id="41803"/>
    <lineage>
        <taxon>Eukaryota</taxon>
        <taxon>Viridiplantae</taxon>
        <taxon>Streptophyta</taxon>
        <taxon>Embryophyta</taxon>
        <taxon>Tracheophyta</taxon>
        <taxon>Spermatophyta</taxon>
        <taxon>Magnoliopsida</taxon>
        <taxon>eudicotyledons</taxon>
        <taxon>Gunneridae</taxon>
        <taxon>Pentapetalae</taxon>
        <taxon>asterids</taxon>
        <taxon>lamiids</taxon>
        <taxon>Solanales</taxon>
        <taxon>Convolvulaceae</taxon>
        <taxon>Cuscuteae</taxon>
        <taxon>Cuscuta</taxon>
        <taxon>Cuscuta subgen. Cuscuta</taxon>
    </lineage>
</organism>
<name>A0A9P0ZAT3_CUSEU</name>
<dbReference type="OrthoDB" id="1839319at2759"/>
<keyword evidence="2" id="KW-1185">Reference proteome</keyword>
<accession>A0A9P0ZAT3</accession>